<comment type="similarity">
    <text evidence="1">Belongs to the UPF0177 family.</text>
</comment>
<feature type="transmembrane region" description="Helical" evidence="2">
    <location>
        <begin position="114"/>
        <end position="135"/>
    </location>
</feature>
<accession>A0A0R1NPL8</accession>
<gene>
    <name evidence="4" type="ORF">FC98_GL000368</name>
</gene>
<dbReference type="AlphaFoldDB" id="A0A0R1NPL8"/>
<evidence type="ECO:0000256" key="2">
    <source>
        <dbReference type="SAM" id="Phobius"/>
    </source>
</evidence>
<name>A0A0R1NPL8_9LACO</name>
<organism evidence="4 5">
    <name type="scientific">Lentilactobacillus kisonensis DSM 19906 = JCM 15041</name>
    <dbReference type="NCBI Taxonomy" id="1423766"/>
    <lineage>
        <taxon>Bacteria</taxon>
        <taxon>Bacillati</taxon>
        <taxon>Bacillota</taxon>
        <taxon>Bacilli</taxon>
        <taxon>Lactobacillales</taxon>
        <taxon>Lactobacillaceae</taxon>
        <taxon>Lentilactobacillus</taxon>
    </lineage>
</organism>
<comment type="caution">
    <text evidence="4">The sequence shown here is derived from an EMBL/GenBank/DDBJ whole genome shotgun (WGS) entry which is preliminary data.</text>
</comment>
<protein>
    <submittedName>
        <fullName evidence="4">CAAX amino terminal protease family protein</fullName>
    </submittedName>
</protein>
<dbReference type="PATRIC" id="fig|1423766.4.peg.368"/>
<dbReference type="InterPro" id="IPR003675">
    <property type="entry name" value="Rce1/LyrA-like_dom"/>
</dbReference>
<feature type="domain" description="CAAX prenyl protease 2/Lysostaphin resistance protein A-like" evidence="3">
    <location>
        <begin position="185"/>
        <end position="289"/>
    </location>
</feature>
<keyword evidence="2" id="KW-0472">Membrane</keyword>
<dbReference type="Proteomes" id="UP000051439">
    <property type="component" value="Unassembled WGS sequence"/>
</dbReference>
<proteinExistence type="inferred from homology"/>
<evidence type="ECO:0000313" key="5">
    <source>
        <dbReference type="Proteomes" id="UP000051439"/>
    </source>
</evidence>
<feature type="transmembrane region" description="Helical" evidence="2">
    <location>
        <begin position="256"/>
        <end position="286"/>
    </location>
</feature>
<evidence type="ECO:0000313" key="4">
    <source>
        <dbReference type="EMBL" id="KRL22070.1"/>
    </source>
</evidence>
<reference evidence="4 5" key="1">
    <citation type="journal article" date="2015" name="Genome Announc.">
        <title>Expanding the biotechnology potential of lactobacilli through comparative genomics of 213 strains and associated genera.</title>
        <authorList>
            <person name="Sun Z."/>
            <person name="Harris H.M."/>
            <person name="McCann A."/>
            <person name="Guo C."/>
            <person name="Argimon S."/>
            <person name="Zhang W."/>
            <person name="Yang X."/>
            <person name="Jeffery I.B."/>
            <person name="Cooney J.C."/>
            <person name="Kagawa T.F."/>
            <person name="Liu W."/>
            <person name="Song Y."/>
            <person name="Salvetti E."/>
            <person name="Wrobel A."/>
            <person name="Rasinkangas P."/>
            <person name="Parkhill J."/>
            <person name="Rea M.C."/>
            <person name="O'Sullivan O."/>
            <person name="Ritari J."/>
            <person name="Douillard F.P."/>
            <person name="Paul Ross R."/>
            <person name="Yang R."/>
            <person name="Briner A.E."/>
            <person name="Felis G.E."/>
            <person name="de Vos W.M."/>
            <person name="Barrangou R."/>
            <person name="Klaenhammer T.R."/>
            <person name="Caufield P.W."/>
            <person name="Cui Y."/>
            <person name="Zhang H."/>
            <person name="O'Toole P.W."/>
        </authorList>
    </citation>
    <scope>NUCLEOTIDE SEQUENCE [LARGE SCALE GENOMIC DNA]</scope>
    <source>
        <strain evidence="4 5">DSM 19906</strain>
    </source>
</reference>
<feature type="transmembrane region" description="Helical" evidence="2">
    <location>
        <begin position="83"/>
        <end position="102"/>
    </location>
</feature>
<dbReference type="GO" id="GO:0004175">
    <property type="term" value="F:endopeptidase activity"/>
    <property type="evidence" value="ECO:0007669"/>
    <property type="project" value="UniProtKB-ARBA"/>
</dbReference>
<feature type="transmembrane region" description="Helical" evidence="2">
    <location>
        <begin position="50"/>
        <end position="71"/>
    </location>
</feature>
<sequence length="356" mass="40326">MAALPLMSQPRRALIIANNFFKLLLIGVFPSSLSLAICLLGAPLVAKLAIANWFVAIIVLTCFGLLSLPFLKVTLLSFQTIGWQIAGSITLMMTFTLMWFSFRFLNFSINIGNPIMWLSFLMSFSISIYAMNQWGYRFPRFRINSKVNYWWLSLAIATGLLNLGMSAGSWSHLFTRFQLIIDTHSLAAISFTILWVGIREEFMFRYLFLWPLLSIKAKSDQKKVVWATLISSGVFGLFHAEHLFSGQQLLQTGLQIFAAFGVGMLFSVITLYTGTIWITVILHLMIDLIGYPMTTSSTFAGSGMPIYLTEFIIITRVIELIVVFLILKNRNAQAAFAQTLRRIRKPNRNHDMLKEG</sequence>
<feature type="transmembrane region" description="Helical" evidence="2">
    <location>
        <begin position="225"/>
        <end position="244"/>
    </location>
</feature>
<keyword evidence="4" id="KW-0645">Protease</keyword>
<dbReference type="GO" id="GO:0080120">
    <property type="term" value="P:CAAX-box protein maturation"/>
    <property type="evidence" value="ECO:0007669"/>
    <property type="project" value="UniProtKB-ARBA"/>
</dbReference>
<dbReference type="GO" id="GO:0006508">
    <property type="term" value="P:proteolysis"/>
    <property type="evidence" value="ECO:0007669"/>
    <property type="project" value="UniProtKB-KW"/>
</dbReference>
<dbReference type="EMBL" id="AZEB01000010">
    <property type="protein sequence ID" value="KRL22070.1"/>
    <property type="molecule type" value="Genomic_DNA"/>
</dbReference>
<feature type="transmembrane region" description="Helical" evidence="2">
    <location>
        <begin position="306"/>
        <end position="327"/>
    </location>
</feature>
<feature type="transmembrane region" description="Helical" evidence="2">
    <location>
        <begin position="20"/>
        <end position="44"/>
    </location>
</feature>
<keyword evidence="5" id="KW-1185">Reference proteome</keyword>
<evidence type="ECO:0000256" key="1">
    <source>
        <dbReference type="ARBA" id="ARBA00009067"/>
    </source>
</evidence>
<feature type="transmembrane region" description="Helical" evidence="2">
    <location>
        <begin position="147"/>
        <end position="165"/>
    </location>
</feature>
<dbReference type="Pfam" id="PF02517">
    <property type="entry name" value="Rce1-like"/>
    <property type="match status" value="1"/>
</dbReference>
<keyword evidence="2" id="KW-1133">Transmembrane helix</keyword>
<evidence type="ECO:0000259" key="3">
    <source>
        <dbReference type="Pfam" id="PF02517"/>
    </source>
</evidence>
<keyword evidence="4" id="KW-0378">Hydrolase</keyword>
<keyword evidence="2" id="KW-0812">Transmembrane</keyword>